<dbReference type="PANTHER" id="PTHR42883">
    <property type="entry name" value="GLUCOSE-1-PHOSPHATE THYMIDYLTRANSFERASE"/>
    <property type="match status" value="1"/>
</dbReference>
<dbReference type="PANTHER" id="PTHR42883:SF2">
    <property type="entry name" value="THYMIDYLYLTRANSFERASE"/>
    <property type="match status" value="1"/>
</dbReference>
<feature type="domain" description="Nucleotidyl transferase" evidence="1">
    <location>
        <begin position="2"/>
        <end position="248"/>
    </location>
</feature>
<keyword evidence="3" id="KW-1185">Reference proteome</keyword>
<dbReference type="InterPro" id="IPR005835">
    <property type="entry name" value="NTP_transferase_dom"/>
</dbReference>
<dbReference type="AlphaFoldDB" id="A0A133VNL8"/>
<dbReference type="Gene3D" id="3.90.550.10">
    <property type="entry name" value="Spore Coat Polysaccharide Biosynthesis Protein SpsA, Chain A"/>
    <property type="match status" value="1"/>
</dbReference>
<dbReference type="Gene3D" id="2.160.10.10">
    <property type="entry name" value="Hexapeptide repeat proteins"/>
    <property type="match status" value="1"/>
</dbReference>
<organism evidence="2 3">
    <name type="scientific">candidate division MSBL1 archaeon SCGC-AAA385D11</name>
    <dbReference type="NCBI Taxonomy" id="1698286"/>
    <lineage>
        <taxon>Archaea</taxon>
        <taxon>Methanobacteriati</taxon>
        <taxon>Methanobacteriota</taxon>
        <taxon>candidate division MSBL1</taxon>
    </lineage>
</organism>
<reference evidence="2 3" key="1">
    <citation type="journal article" date="2016" name="Sci. Rep.">
        <title>Metabolic traits of an uncultured archaeal lineage -MSBL1- from brine pools of the Red Sea.</title>
        <authorList>
            <person name="Mwirichia R."/>
            <person name="Alam I."/>
            <person name="Rashid M."/>
            <person name="Vinu M."/>
            <person name="Ba-Alawi W."/>
            <person name="Anthony Kamau A."/>
            <person name="Kamanda Ngugi D."/>
            <person name="Goker M."/>
            <person name="Klenk H.P."/>
            <person name="Bajic V."/>
            <person name="Stingl U."/>
        </authorList>
    </citation>
    <scope>NUCLEOTIDE SEQUENCE [LARGE SCALE GENOMIC DNA]</scope>
    <source>
        <strain evidence="2">SCGC-AAA385D11</strain>
    </source>
</reference>
<comment type="caution">
    <text evidence="2">The sequence shown here is derived from an EMBL/GenBank/DDBJ whole genome shotgun (WGS) entry which is preliminary data.</text>
</comment>
<dbReference type="EMBL" id="LHYK01000016">
    <property type="protein sequence ID" value="KXB08034.1"/>
    <property type="molecule type" value="Genomic_DNA"/>
</dbReference>
<dbReference type="Proteomes" id="UP000070256">
    <property type="component" value="Unassembled WGS sequence"/>
</dbReference>
<sequence>MKVLILAGGYATRLWPITKNKAKPLLPLAGKPILDYILEELEQIQEVDKIYVTTNERFEDSFRGYLGQRGEEKYELIIEKQKAEGEKYGAVGGMMNVIKNKGPSNYLIIGGDNYYSFKIKDFLDFSFEKGDFTNACFRVESLEEAKNYGIVDFDEENKIQEFQEKPESPKSRMASTACYYIPEKRLDVFDKYVNFWKGKIPEDKYLDEPGRFIGWTVERYDVYAYPFEGKWMDVGTREGYLRAEGEIRDSNILKGDIRSSEIGENVTVLENTTVKDSEIENSIIFEDCNIENSIVKNSIVGDKTRIQSKDIREGLIKDIE</sequence>
<protein>
    <recommendedName>
        <fullName evidence="1">Nucleotidyl transferase domain-containing protein</fullName>
    </recommendedName>
</protein>
<gene>
    <name evidence="2" type="ORF">AKJ58_01160</name>
</gene>
<evidence type="ECO:0000313" key="2">
    <source>
        <dbReference type="EMBL" id="KXB08034.1"/>
    </source>
</evidence>
<dbReference type="Pfam" id="PF00483">
    <property type="entry name" value="NTP_transferase"/>
    <property type="match status" value="1"/>
</dbReference>
<name>A0A133VNL8_9EURY</name>
<dbReference type="SUPFAM" id="SSF53448">
    <property type="entry name" value="Nucleotide-diphospho-sugar transferases"/>
    <property type="match status" value="1"/>
</dbReference>
<evidence type="ECO:0000313" key="3">
    <source>
        <dbReference type="Proteomes" id="UP000070256"/>
    </source>
</evidence>
<evidence type="ECO:0000259" key="1">
    <source>
        <dbReference type="Pfam" id="PF00483"/>
    </source>
</evidence>
<accession>A0A133VNL8</accession>
<dbReference type="CDD" id="cd04181">
    <property type="entry name" value="NTP_transferase"/>
    <property type="match status" value="1"/>
</dbReference>
<proteinExistence type="predicted"/>
<dbReference type="InterPro" id="IPR029044">
    <property type="entry name" value="Nucleotide-diphossugar_trans"/>
</dbReference>